<gene>
    <name evidence="4" type="ORF">ACHAXA_010538</name>
</gene>
<comment type="caution">
    <text evidence="4">The sequence shown here is derived from an EMBL/GenBank/DDBJ whole genome shotgun (WGS) entry which is preliminary data.</text>
</comment>
<feature type="region of interest" description="Disordered" evidence="3">
    <location>
        <begin position="91"/>
        <end position="123"/>
    </location>
</feature>
<dbReference type="EMBL" id="JALLPB020000018">
    <property type="protein sequence ID" value="KAL3826613.1"/>
    <property type="molecule type" value="Genomic_DNA"/>
</dbReference>
<feature type="compositionally biased region" description="Polar residues" evidence="3">
    <location>
        <begin position="1"/>
        <end position="10"/>
    </location>
</feature>
<feature type="compositionally biased region" description="Polar residues" evidence="3">
    <location>
        <begin position="45"/>
        <end position="54"/>
    </location>
</feature>
<feature type="compositionally biased region" description="Polar residues" evidence="3">
    <location>
        <begin position="100"/>
        <end position="119"/>
    </location>
</feature>
<dbReference type="PANTHER" id="PTHR46376:SF1">
    <property type="entry name" value="LEUCINE-ZIPPER-LIKE TRANSCRIPTIONAL REGULATOR 1"/>
    <property type="match status" value="1"/>
</dbReference>
<keyword evidence="2" id="KW-0677">Repeat</keyword>
<dbReference type="PANTHER" id="PTHR46376">
    <property type="entry name" value="LEUCINE-ZIPPER-LIKE TRANSCRIPTIONAL REGULATOR 1"/>
    <property type="match status" value="1"/>
</dbReference>
<accession>A0ABD3SQ75</accession>
<evidence type="ECO:0000256" key="3">
    <source>
        <dbReference type="SAM" id="MobiDB-lite"/>
    </source>
</evidence>
<name>A0ABD3SQ75_9STRA</name>
<dbReference type="Pfam" id="PF01344">
    <property type="entry name" value="Kelch_1"/>
    <property type="match status" value="1"/>
</dbReference>
<protein>
    <submittedName>
        <fullName evidence="4">Uncharacterized protein</fullName>
    </submittedName>
</protein>
<proteinExistence type="predicted"/>
<evidence type="ECO:0000256" key="2">
    <source>
        <dbReference type="ARBA" id="ARBA00022737"/>
    </source>
</evidence>
<keyword evidence="1" id="KW-0880">Kelch repeat</keyword>
<dbReference type="InterPro" id="IPR006652">
    <property type="entry name" value="Kelch_1"/>
</dbReference>
<reference evidence="4 5" key="1">
    <citation type="submission" date="2024-10" db="EMBL/GenBank/DDBJ databases">
        <title>Updated reference genomes for cyclostephanoid diatoms.</title>
        <authorList>
            <person name="Roberts W.R."/>
            <person name="Alverson A.J."/>
        </authorList>
    </citation>
    <scope>NUCLEOTIDE SEQUENCE [LARGE SCALE GENOMIC DNA]</scope>
    <source>
        <strain evidence="4 5">AJA228-03</strain>
    </source>
</reference>
<evidence type="ECO:0000313" key="5">
    <source>
        <dbReference type="Proteomes" id="UP001530377"/>
    </source>
</evidence>
<keyword evidence="5" id="KW-1185">Reference proteome</keyword>
<evidence type="ECO:0000313" key="4">
    <source>
        <dbReference type="EMBL" id="KAL3826613.1"/>
    </source>
</evidence>
<dbReference type="SUPFAM" id="SSF117281">
    <property type="entry name" value="Kelch motif"/>
    <property type="match status" value="1"/>
</dbReference>
<evidence type="ECO:0000256" key="1">
    <source>
        <dbReference type="ARBA" id="ARBA00022441"/>
    </source>
</evidence>
<dbReference type="AlphaFoldDB" id="A0ABD3SQ75"/>
<dbReference type="Gene3D" id="2.120.10.80">
    <property type="entry name" value="Kelch-type beta propeller"/>
    <property type="match status" value="1"/>
</dbReference>
<sequence length="207" mass="21976">MSTNPRNNQNGDAQSSRASSDRSRAGQNALRHISADRGVGRVVGPSSSTGASPNRSDRYELAANAAHRNAPGVGGGRGIVNQGDDIAWSAGGHHHVRPSPQFNQKEGWTQVSTNPSTSGRPPCQRSLHAAAVLRDSMYVFGGYDGLHRVNDLYEFHFPSRSWRQIITLSPLSEVVGAVGVGVVTATGTAPSPRDRHTAVAHGTSFYV</sequence>
<dbReference type="InterPro" id="IPR051568">
    <property type="entry name" value="LZTR1/Attractin"/>
</dbReference>
<dbReference type="Proteomes" id="UP001530377">
    <property type="component" value="Unassembled WGS sequence"/>
</dbReference>
<dbReference type="InterPro" id="IPR015915">
    <property type="entry name" value="Kelch-typ_b-propeller"/>
</dbReference>
<feature type="region of interest" description="Disordered" evidence="3">
    <location>
        <begin position="1"/>
        <end position="55"/>
    </location>
</feature>
<organism evidence="4 5">
    <name type="scientific">Cyclostephanos tholiformis</name>
    <dbReference type="NCBI Taxonomy" id="382380"/>
    <lineage>
        <taxon>Eukaryota</taxon>
        <taxon>Sar</taxon>
        <taxon>Stramenopiles</taxon>
        <taxon>Ochrophyta</taxon>
        <taxon>Bacillariophyta</taxon>
        <taxon>Coscinodiscophyceae</taxon>
        <taxon>Thalassiosirophycidae</taxon>
        <taxon>Stephanodiscales</taxon>
        <taxon>Stephanodiscaceae</taxon>
        <taxon>Cyclostephanos</taxon>
    </lineage>
</organism>